<dbReference type="GO" id="GO:0019464">
    <property type="term" value="P:glycine decarboxylation via glycine cleavage system"/>
    <property type="evidence" value="ECO:0007669"/>
    <property type="project" value="TreeGrafter"/>
</dbReference>
<dbReference type="GO" id="GO:0005739">
    <property type="term" value="C:mitochondrion"/>
    <property type="evidence" value="ECO:0007669"/>
    <property type="project" value="TreeGrafter"/>
</dbReference>
<dbReference type="Proteomes" id="UP000054498">
    <property type="component" value="Unassembled WGS sequence"/>
</dbReference>
<dbReference type="Gene3D" id="3.40.640.10">
    <property type="entry name" value="Type I PLP-dependent aspartate aminotransferase-like (Major domain)"/>
    <property type="match status" value="1"/>
</dbReference>
<dbReference type="AlphaFoldDB" id="A0A0D2IUU9"/>
<accession>A0A0D2IUU9</accession>
<dbReference type="InterPro" id="IPR015424">
    <property type="entry name" value="PyrdxlP-dep_Trfase"/>
</dbReference>
<keyword evidence="4" id="KW-1185">Reference proteome</keyword>
<evidence type="ECO:0000313" key="4">
    <source>
        <dbReference type="Proteomes" id="UP000054498"/>
    </source>
</evidence>
<dbReference type="KEGG" id="mng:MNEG_16267"/>
<organism evidence="3 4">
    <name type="scientific">Monoraphidium neglectum</name>
    <dbReference type="NCBI Taxonomy" id="145388"/>
    <lineage>
        <taxon>Eukaryota</taxon>
        <taxon>Viridiplantae</taxon>
        <taxon>Chlorophyta</taxon>
        <taxon>core chlorophytes</taxon>
        <taxon>Chlorophyceae</taxon>
        <taxon>CS clade</taxon>
        <taxon>Sphaeropleales</taxon>
        <taxon>Selenastraceae</taxon>
        <taxon>Monoraphidium</taxon>
    </lineage>
</organism>
<evidence type="ECO:0000313" key="3">
    <source>
        <dbReference type="EMBL" id="KIY91697.1"/>
    </source>
</evidence>
<dbReference type="InterPro" id="IPR015421">
    <property type="entry name" value="PyrdxlP-dep_Trfase_major"/>
</dbReference>
<dbReference type="OrthoDB" id="6537869at2759"/>
<dbReference type="GO" id="GO:0004375">
    <property type="term" value="F:glycine dehydrogenase (decarboxylating) activity"/>
    <property type="evidence" value="ECO:0007669"/>
    <property type="project" value="UniProtKB-EC"/>
</dbReference>
<dbReference type="EC" id="1.4.4.2" evidence="3"/>
<dbReference type="STRING" id="145388.A0A0D2IUU9"/>
<dbReference type="SUPFAM" id="SSF53383">
    <property type="entry name" value="PLP-dependent transferases"/>
    <property type="match status" value="1"/>
</dbReference>
<evidence type="ECO:0000259" key="2">
    <source>
        <dbReference type="Pfam" id="PF02347"/>
    </source>
</evidence>
<dbReference type="GeneID" id="25734009"/>
<dbReference type="GO" id="GO:0030170">
    <property type="term" value="F:pyridoxal phosphate binding"/>
    <property type="evidence" value="ECO:0007669"/>
    <property type="project" value="TreeGrafter"/>
</dbReference>
<dbReference type="RefSeq" id="XP_013890717.1">
    <property type="nucleotide sequence ID" value="XM_014035263.1"/>
</dbReference>
<dbReference type="InterPro" id="IPR049315">
    <property type="entry name" value="GDC-P_N"/>
</dbReference>
<evidence type="ECO:0000256" key="1">
    <source>
        <dbReference type="ARBA" id="ARBA00023002"/>
    </source>
</evidence>
<dbReference type="PANTHER" id="PTHR11773:SF1">
    <property type="entry name" value="GLYCINE DEHYDROGENASE (DECARBOXYLATING), MITOCHONDRIAL"/>
    <property type="match status" value="1"/>
</dbReference>
<sequence>MGYGGPHAAFMACHDEYKRLMPGRIIGVSIDANGEPALRMAMQTREQHIRRDKATSNICTAQALLANISALYGVYHGPKGLTEIADRVHGLASTLAAGAKKLGLQVGAAPFFDTVAITVPSADKVVATALQHKVNLRKLDDKTVSISFDETTKLADLDLLFAILNGGQAPGFTAASLAPAAAPAIAPGSPLARTSSFMTQPIFNSYHCEHDMLRYLKRLENRDLSLAHSMIPLGSCTMKLNATSEMIPIT</sequence>
<dbReference type="GO" id="GO:0048046">
    <property type="term" value="C:apoplast"/>
    <property type="evidence" value="ECO:0007669"/>
    <property type="project" value="TreeGrafter"/>
</dbReference>
<protein>
    <submittedName>
        <fullName evidence="3">Glycine dehydrogenase</fullName>
        <ecNumber evidence="3">1.4.4.2</ecNumber>
    </submittedName>
</protein>
<dbReference type="Pfam" id="PF02347">
    <property type="entry name" value="GDC-P"/>
    <property type="match status" value="1"/>
</dbReference>
<dbReference type="EMBL" id="KK106390">
    <property type="protein sequence ID" value="KIY91697.1"/>
    <property type="molecule type" value="Genomic_DNA"/>
</dbReference>
<proteinExistence type="predicted"/>
<name>A0A0D2IUU9_9CHLO</name>
<dbReference type="PANTHER" id="PTHR11773">
    <property type="entry name" value="GLYCINE DEHYDROGENASE, DECARBOXYLATING"/>
    <property type="match status" value="1"/>
</dbReference>
<feature type="domain" description="Glycine cleavage system P-protein N-terminal" evidence="2">
    <location>
        <begin position="1"/>
        <end position="164"/>
    </location>
</feature>
<gene>
    <name evidence="3" type="ORF">MNEG_16267</name>
</gene>
<dbReference type="GO" id="GO:0016594">
    <property type="term" value="F:glycine binding"/>
    <property type="evidence" value="ECO:0007669"/>
    <property type="project" value="TreeGrafter"/>
</dbReference>
<dbReference type="GO" id="GO:0005960">
    <property type="term" value="C:glycine cleavage complex"/>
    <property type="evidence" value="ECO:0007669"/>
    <property type="project" value="TreeGrafter"/>
</dbReference>
<reference evidence="3 4" key="1">
    <citation type="journal article" date="2013" name="BMC Genomics">
        <title>Reconstruction of the lipid metabolism for the microalga Monoraphidium neglectum from its genome sequence reveals characteristics suitable for biofuel production.</title>
        <authorList>
            <person name="Bogen C."/>
            <person name="Al-Dilaimi A."/>
            <person name="Albersmeier A."/>
            <person name="Wichmann J."/>
            <person name="Grundmann M."/>
            <person name="Rupp O."/>
            <person name="Lauersen K.J."/>
            <person name="Blifernez-Klassen O."/>
            <person name="Kalinowski J."/>
            <person name="Goesmann A."/>
            <person name="Mussgnug J.H."/>
            <person name="Kruse O."/>
        </authorList>
    </citation>
    <scope>NUCLEOTIDE SEQUENCE [LARGE SCALE GENOMIC DNA]</scope>
    <source>
        <strain evidence="3 4">SAG 48.87</strain>
    </source>
</reference>
<keyword evidence="1 3" id="KW-0560">Oxidoreductase</keyword>
<dbReference type="GO" id="GO:0009941">
    <property type="term" value="C:chloroplast envelope"/>
    <property type="evidence" value="ECO:0007669"/>
    <property type="project" value="TreeGrafter"/>
</dbReference>
<dbReference type="InterPro" id="IPR020581">
    <property type="entry name" value="GDC_P"/>
</dbReference>